<dbReference type="InterPro" id="IPR051331">
    <property type="entry name" value="Chorismate_mutase-related"/>
</dbReference>
<dbReference type="GO" id="GO:0009697">
    <property type="term" value="P:salicylic acid biosynthetic process"/>
    <property type="evidence" value="ECO:0007669"/>
    <property type="project" value="TreeGrafter"/>
</dbReference>
<name>A0AA41U343_9ACTN</name>
<protein>
    <submittedName>
        <fullName evidence="4">Chorismate mutase</fullName>
    </submittedName>
</protein>
<evidence type="ECO:0000259" key="3">
    <source>
        <dbReference type="PROSITE" id="PS51168"/>
    </source>
</evidence>
<evidence type="ECO:0000256" key="1">
    <source>
        <dbReference type="ARBA" id="ARBA00023235"/>
    </source>
</evidence>
<dbReference type="SUPFAM" id="SSF48600">
    <property type="entry name" value="Chorismate mutase II"/>
    <property type="match status" value="1"/>
</dbReference>
<dbReference type="EMBL" id="JAKFHA010000004">
    <property type="protein sequence ID" value="MCF2527714.1"/>
    <property type="molecule type" value="Genomic_DNA"/>
</dbReference>
<accession>A0AA41U343</accession>
<organism evidence="4 5">
    <name type="scientific">Yinghuangia soli</name>
    <dbReference type="NCBI Taxonomy" id="2908204"/>
    <lineage>
        <taxon>Bacteria</taxon>
        <taxon>Bacillati</taxon>
        <taxon>Actinomycetota</taxon>
        <taxon>Actinomycetes</taxon>
        <taxon>Kitasatosporales</taxon>
        <taxon>Streptomycetaceae</taxon>
        <taxon>Yinghuangia</taxon>
    </lineage>
</organism>
<feature type="domain" description="Chorismate mutase" evidence="3">
    <location>
        <begin position="2"/>
        <end position="92"/>
    </location>
</feature>
<comment type="caution">
    <text evidence="4">The sequence shown here is derived from an EMBL/GenBank/DDBJ whole genome shotgun (WGS) entry which is preliminary data.</text>
</comment>
<evidence type="ECO:0000256" key="2">
    <source>
        <dbReference type="SAM" id="MobiDB-lite"/>
    </source>
</evidence>
<reference evidence="4" key="1">
    <citation type="submission" date="2022-01" db="EMBL/GenBank/DDBJ databases">
        <title>Genome-Based Taxonomic Classification of the Phylum Actinobacteria.</title>
        <authorList>
            <person name="Gao Y."/>
        </authorList>
    </citation>
    <scope>NUCLEOTIDE SEQUENCE</scope>
    <source>
        <strain evidence="4">KLBMP 8922</strain>
    </source>
</reference>
<dbReference type="GO" id="GO:0046417">
    <property type="term" value="P:chorismate metabolic process"/>
    <property type="evidence" value="ECO:0007669"/>
    <property type="project" value="InterPro"/>
</dbReference>
<evidence type="ECO:0000313" key="5">
    <source>
        <dbReference type="Proteomes" id="UP001165378"/>
    </source>
</evidence>
<feature type="region of interest" description="Disordered" evidence="2">
    <location>
        <begin position="96"/>
        <end position="115"/>
    </location>
</feature>
<gene>
    <name evidence="4" type="ORF">LZ495_10865</name>
</gene>
<dbReference type="InterPro" id="IPR002701">
    <property type="entry name" value="CM_II_prokaryot"/>
</dbReference>
<keyword evidence="1" id="KW-0413">Isomerase</keyword>
<dbReference type="InterPro" id="IPR036263">
    <property type="entry name" value="Chorismate_II_sf"/>
</dbReference>
<keyword evidence="5" id="KW-1185">Reference proteome</keyword>
<proteinExistence type="predicted"/>
<evidence type="ECO:0000313" key="4">
    <source>
        <dbReference type="EMBL" id="MCF2527714.1"/>
    </source>
</evidence>
<dbReference type="PROSITE" id="PS51168">
    <property type="entry name" value="CHORISMATE_MUT_2"/>
    <property type="match status" value="1"/>
</dbReference>
<dbReference type="Pfam" id="PF01817">
    <property type="entry name" value="CM_2"/>
    <property type="match status" value="1"/>
</dbReference>
<dbReference type="SMART" id="SM00830">
    <property type="entry name" value="CM_2"/>
    <property type="match status" value="1"/>
</dbReference>
<dbReference type="Proteomes" id="UP001165378">
    <property type="component" value="Unassembled WGS sequence"/>
</dbReference>
<dbReference type="InterPro" id="IPR036979">
    <property type="entry name" value="CM_dom_sf"/>
</dbReference>
<dbReference type="Gene3D" id="1.20.59.10">
    <property type="entry name" value="Chorismate mutase"/>
    <property type="match status" value="1"/>
</dbReference>
<dbReference type="PANTHER" id="PTHR38041">
    <property type="entry name" value="CHORISMATE MUTASE"/>
    <property type="match status" value="1"/>
</dbReference>
<sequence length="115" mass="12294">MSDAPQSLAEVRSRIDALDADLVGLLARREALVRAAAAFKKDEQAVRAPDRVERVVAAARGKAAEAGLSPEVAEAVWRAMIAAFIDLELTEHLDRQATGQAVERATGQATQQPYG</sequence>
<dbReference type="RefSeq" id="WP_235051867.1">
    <property type="nucleotide sequence ID" value="NZ_JAKFHA010000004.1"/>
</dbReference>
<dbReference type="GO" id="GO:0004106">
    <property type="term" value="F:chorismate mutase activity"/>
    <property type="evidence" value="ECO:0007669"/>
    <property type="project" value="InterPro"/>
</dbReference>
<dbReference type="PANTHER" id="PTHR38041:SF1">
    <property type="entry name" value="CHORISMATE MUTASE"/>
    <property type="match status" value="1"/>
</dbReference>
<dbReference type="AlphaFoldDB" id="A0AA41U343"/>